<dbReference type="EC" id="6.1.1.15" evidence="10"/>
<evidence type="ECO:0000256" key="3">
    <source>
        <dbReference type="ARBA" id="ARBA00022490"/>
    </source>
</evidence>
<dbReference type="Pfam" id="PF03129">
    <property type="entry name" value="HGTP_anticodon"/>
    <property type="match status" value="1"/>
</dbReference>
<keyword evidence="8 10" id="KW-0030">Aminoacyl-tRNA synthetase</keyword>
<dbReference type="InterPro" id="IPR033730">
    <property type="entry name" value="ProRS_core_prok"/>
</dbReference>
<dbReference type="PROSITE" id="PS50862">
    <property type="entry name" value="AA_TRNA_LIGASE_II"/>
    <property type="match status" value="1"/>
</dbReference>
<reference evidence="12" key="1">
    <citation type="submission" date="2022-08" db="EMBL/GenBank/DDBJ databases">
        <authorList>
            <person name="Dzunkova M."/>
            <person name="La Clair J."/>
            <person name="Tyml T."/>
            <person name="Doud D."/>
            <person name="Schulz F."/>
            <person name="Piquer S."/>
            <person name="Porcel Sanchis D."/>
            <person name="Osborn A."/>
            <person name="Robinson D."/>
            <person name="Louie K.B."/>
            <person name="Bowen B.P."/>
            <person name="Bowers R."/>
            <person name="Lee J."/>
            <person name="Arnau Llombart V."/>
            <person name="Diaz Villanueva W."/>
            <person name="Gosliner T."/>
            <person name="Northen T."/>
            <person name="Cheng J.-F."/>
            <person name="Burkart M.D."/>
            <person name="Woyke T."/>
        </authorList>
    </citation>
    <scope>NUCLEOTIDE SEQUENCE</scope>
    <source>
        <strain evidence="12">Df01</strain>
    </source>
</reference>
<dbReference type="InterPro" id="IPR045864">
    <property type="entry name" value="aa-tRNA-synth_II/BPL/LPL"/>
</dbReference>
<reference evidence="12" key="2">
    <citation type="journal article" date="2023" name="Microbiome">
        <title>Synthase-selected sorting approach identifies a beta-lactone synthase in a nudibranch symbiotic bacterium.</title>
        <authorList>
            <person name="Dzunkova M."/>
            <person name="La Clair J.J."/>
            <person name="Tyml T."/>
            <person name="Doud D."/>
            <person name="Schulz F."/>
            <person name="Piquer-Esteban S."/>
            <person name="Porcel Sanchis D."/>
            <person name="Osborn A."/>
            <person name="Robinson D."/>
            <person name="Louie K.B."/>
            <person name="Bowen B.P."/>
            <person name="Bowers R.M."/>
            <person name="Lee J."/>
            <person name="Arnau V."/>
            <person name="Diaz-Villanueva W."/>
            <person name="Stepanauskas R."/>
            <person name="Gosliner T."/>
            <person name="Date S.V."/>
            <person name="Northen T.R."/>
            <person name="Cheng J.F."/>
            <person name="Burkart M.D."/>
            <person name="Woyke T."/>
        </authorList>
    </citation>
    <scope>NUCLEOTIDE SEQUENCE</scope>
    <source>
        <strain evidence="12">Df01</strain>
    </source>
</reference>
<dbReference type="NCBIfam" id="NF006625">
    <property type="entry name" value="PRK09194.1"/>
    <property type="match status" value="1"/>
</dbReference>
<name>A0ABT7QL34_9GAMM</name>
<sequence length="571" mass="61747">MLAGRFFIHTAKETPSEAEIISHRLMLRAGLVRQLASGIYSWLPAGWRVVNKIANIVREEMDAAGAAEIFMPAVQPAALWEESGRWHAYGPELLRFADRHKRDFCLGPTHEEVVTDIVRAFVSGHRQLPFNLYQIQTKFRDEIRPRFGIMRAREFVMKDAYSFDVDEDGMRASYESMRRAYCRIFDRIGLHYRMVEADSGAIGGSSSHEFMVLADSGEEVILYAGDYAANVERASCSPPTGERPPQAEVMQKVHTPGVKTIETLSAFLADAAVPAHRNIKTMLIKGDNGAAALLLQGGHTLNLVKAEAQSAVGANAALLPPAEAKALTGADFGSLGPVNMPLPVIADYGLLHSVDMICGANENDYHYTGVNFGRDCPEPVFADLRNAVAGDPSPDGAGTLSACRGIEVGHIFQLGDKYSRSMSATVELPGGGTQPIMMGCYGIGVTRIVAAAIEQGHDEQGIIFPAAIAPFTAVVAPIGWGKSAAVRQAAEALYDDLRAAGVDVLLDNRDLRPGAMFAEIDLLGIPHRLVIGERGLAAGEVEYKYRAAKQAEAVPLVTAVAWLRQKISHSI</sequence>
<dbReference type="InterPro" id="IPR007214">
    <property type="entry name" value="YbaK/aa-tRNA-synth-assoc-dom"/>
</dbReference>
<comment type="caution">
    <text evidence="12">The sequence shown here is derived from an EMBL/GenBank/DDBJ whole genome shotgun (WGS) entry which is preliminary data.</text>
</comment>
<keyword evidence="6 10" id="KW-0067">ATP-binding</keyword>
<evidence type="ECO:0000313" key="13">
    <source>
        <dbReference type="Proteomes" id="UP001168167"/>
    </source>
</evidence>
<gene>
    <name evidence="10" type="primary">proS</name>
    <name evidence="12" type="ORF">NQX30_03390</name>
</gene>
<evidence type="ECO:0000256" key="2">
    <source>
        <dbReference type="ARBA" id="ARBA00011738"/>
    </source>
</evidence>
<dbReference type="CDD" id="cd00861">
    <property type="entry name" value="ProRS_anticodon_short"/>
    <property type="match status" value="1"/>
</dbReference>
<dbReference type="InterPro" id="IPR023717">
    <property type="entry name" value="Pro-tRNA-Synthase_IIa_type1"/>
</dbReference>
<evidence type="ECO:0000256" key="1">
    <source>
        <dbReference type="ARBA" id="ARBA00004496"/>
    </source>
</evidence>
<dbReference type="HAMAP" id="MF_01569">
    <property type="entry name" value="Pro_tRNA_synth_type1"/>
    <property type="match status" value="1"/>
</dbReference>
<dbReference type="InterPro" id="IPR044140">
    <property type="entry name" value="ProRS_anticodon_short"/>
</dbReference>
<dbReference type="CDD" id="cd04334">
    <property type="entry name" value="ProRS-INS"/>
    <property type="match status" value="1"/>
</dbReference>
<comment type="subunit">
    <text evidence="2 10">Homodimer.</text>
</comment>
<dbReference type="Gene3D" id="3.40.50.800">
    <property type="entry name" value="Anticodon-binding domain"/>
    <property type="match status" value="1"/>
</dbReference>
<protein>
    <recommendedName>
        <fullName evidence="10">Proline--tRNA ligase</fullName>
        <ecNumber evidence="10">6.1.1.15</ecNumber>
    </recommendedName>
    <alternativeName>
        <fullName evidence="10">Prolyl-tRNA synthetase</fullName>
        <shortName evidence="10">ProRS</shortName>
    </alternativeName>
</protein>
<keyword evidence="13" id="KW-1185">Reference proteome</keyword>
<dbReference type="PANTHER" id="PTHR42753:SF2">
    <property type="entry name" value="PROLINE--TRNA LIGASE"/>
    <property type="match status" value="1"/>
</dbReference>
<evidence type="ECO:0000256" key="5">
    <source>
        <dbReference type="ARBA" id="ARBA00022741"/>
    </source>
</evidence>
<dbReference type="InterPro" id="IPR036621">
    <property type="entry name" value="Anticodon-bd_dom_sf"/>
</dbReference>
<comment type="subcellular location">
    <subcellularLocation>
        <location evidence="1 10">Cytoplasm</location>
    </subcellularLocation>
</comment>
<keyword evidence="3 10" id="KW-0963">Cytoplasm</keyword>
<keyword evidence="4 10" id="KW-0436">Ligase</keyword>
<dbReference type="InterPro" id="IPR006195">
    <property type="entry name" value="aa-tRNA-synth_II"/>
</dbReference>
<dbReference type="Pfam" id="PF00587">
    <property type="entry name" value="tRNA-synt_2b"/>
    <property type="match status" value="1"/>
</dbReference>
<dbReference type="InterPro" id="IPR002316">
    <property type="entry name" value="Pro-tRNA-ligase_IIa"/>
</dbReference>
<evidence type="ECO:0000259" key="11">
    <source>
        <dbReference type="PROSITE" id="PS50862"/>
    </source>
</evidence>
<organism evidence="12 13">
    <name type="scientific">Candidatus Doriopsillibacter californiensis</name>
    <dbReference type="NCBI Taxonomy" id="2970740"/>
    <lineage>
        <taxon>Bacteria</taxon>
        <taxon>Pseudomonadati</taxon>
        <taxon>Pseudomonadota</taxon>
        <taxon>Gammaproteobacteria</taxon>
        <taxon>Candidatus Tethybacterales</taxon>
        <taxon>Candidatus Persebacteraceae</taxon>
        <taxon>Candidatus Doriopsillibacter</taxon>
    </lineage>
</organism>
<dbReference type="EMBL" id="JANQAO010000002">
    <property type="protein sequence ID" value="MDM5147414.1"/>
    <property type="molecule type" value="Genomic_DNA"/>
</dbReference>
<dbReference type="InterPro" id="IPR036754">
    <property type="entry name" value="YbaK/aa-tRNA-synt-asso_dom_sf"/>
</dbReference>
<dbReference type="GO" id="GO:0004827">
    <property type="term" value="F:proline-tRNA ligase activity"/>
    <property type="evidence" value="ECO:0007669"/>
    <property type="project" value="UniProtKB-EC"/>
</dbReference>
<evidence type="ECO:0000256" key="4">
    <source>
        <dbReference type="ARBA" id="ARBA00022598"/>
    </source>
</evidence>
<accession>A0ABT7QL34</accession>
<dbReference type="Proteomes" id="UP001168167">
    <property type="component" value="Unassembled WGS sequence"/>
</dbReference>
<dbReference type="SUPFAM" id="SSF52954">
    <property type="entry name" value="Class II aaRS ABD-related"/>
    <property type="match status" value="1"/>
</dbReference>
<dbReference type="SUPFAM" id="SSF55681">
    <property type="entry name" value="Class II aaRS and biotin synthetases"/>
    <property type="match status" value="1"/>
</dbReference>
<evidence type="ECO:0000256" key="7">
    <source>
        <dbReference type="ARBA" id="ARBA00022917"/>
    </source>
</evidence>
<dbReference type="InterPro" id="IPR050062">
    <property type="entry name" value="Pro-tRNA_synthetase"/>
</dbReference>
<dbReference type="InterPro" id="IPR002314">
    <property type="entry name" value="aa-tRNA-synt_IIb"/>
</dbReference>
<comment type="similarity">
    <text evidence="10">Belongs to the class-II aminoacyl-tRNA synthetase family. ProS type 1 subfamily.</text>
</comment>
<evidence type="ECO:0000256" key="9">
    <source>
        <dbReference type="ARBA" id="ARBA00047671"/>
    </source>
</evidence>
<dbReference type="InterPro" id="IPR004500">
    <property type="entry name" value="Pro-tRNA-synth_IIa_bac-type"/>
</dbReference>
<dbReference type="CDD" id="cd00779">
    <property type="entry name" value="ProRS_core_prok"/>
    <property type="match status" value="1"/>
</dbReference>
<dbReference type="NCBIfam" id="TIGR00409">
    <property type="entry name" value="proS_fam_II"/>
    <property type="match status" value="1"/>
</dbReference>
<comment type="function">
    <text evidence="10">Catalyzes the attachment of proline to tRNA(Pro) in a two-step reaction: proline is first activated by ATP to form Pro-AMP and then transferred to the acceptor end of tRNA(Pro). As ProRS can inadvertently accommodate and process non-cognate amino acids such as alanine and cysteine, to avoid such errors it has two additional distinct editing activities against alanine. One activity is designated as 'pretransfer' editing and involves the tRNA(Pro)-independent hydrolysis of activated Ala-AMP. The other activity is designated 'posttransfer' editing and involves deacylation of mischarged Ala-tRNA(Pro). The misacylated Cys-tRNA(Pro) is not edited by ProRS.</text>
</comment>
<keyword evidence="7 10" id="KW-0648">Protein biosynthesis</keyword>
<dbReference type="SUPFAM" id="SSF55826">
    <property type="entry name" value="YbaK/ProRS associated domain"/>
    <property type="match status" value="1"/>
</dbReference>
<evidence type="ECO:0000256" key="8">
    <source>
        <dbReference type="ARBA" id="ARBA00023146"/>
    </source>
</evidence>
<dbReference type="Gene3D" id="3.30.930.10">
    <property type="entry name" value="Bira Bifunctional Protein, Domain 2"/>
    <property type="match status" value="2"/>
</dbReference>
<comment type="catalytic activity">
    <reaction evidence="9 10">
        <text>tRNA(Pro) + L-proline + ATP = L-prolyl-tRNA(Pro) + AMP + diphosphate</text>
        <dbReference type="Rhea" id="RHEA:14305"/>
        <dbReference type="Rhea" id="RHEA-COMP:9700"/>
        <dbReference type="Rhea" id="RHEA-COMP:9702"/>
        <dbReference type="ChEBI" id="CHEBI:30616"/>
        <dbReference type="ChEBI" id="CHEBI:33019"/>
        <dbReference type="ChEBI" id="CHEBI:60039"/>
        <dbReference type="ChEBI" id="CHEBI:78442"/>
        <dbReference type="ChEBI" id="CHEBI:78532"/>
        <dbReference type="ChEBI" id="CHEBI:456215"/>
        <dbReference type="EC" id="6.1.1.15"/>
    </reaction>
</comment>
<evidence type="ECO:0000256" key="6">
    <source>
        <dbReference type="ARBA" id="ARBA00022840"/>
    </source>
</evidence>
<dbReference type="Pfam" id="PF04073">
    <property type="entry name" value="tRNA_edit"/>
    <property type="match status" value="1"/>
</dbReference>
<comment type="domain">
    <text evidence="10">Consists of three domains: the N-terminal catalytic domain, the editing domain and the C-terminal anticodon-binding domain.</text>
</comment>
<keyword evidence="5 10" id="KW-0547">Nucleotide-binding</keyword>
<dbReference type="PRINTS" id="PR01046">
    <property type="entry name" value="TRNASYNTHPRO"/>
</dbReference>
<evidence type="ECO:0000313" key="12">
    <source>
        <dbReference type="EMBL" id="MDM5147414.1"/>
    </source>
</evidence>
<evidence type="ECO:0000256" key="10">
    <source>
        <dbReference type="HAMAP-Rule" id="MF_01569"/>
    </source>
</evidence>
<dbReference type="InterPro" id="IPR004154">
    <property type="entry name" value="Anticodon-bd"/>
</dbReference>
<dbReference type="PANTHER" id="PTHR42753">
    <property type="entry name" value="MITOCHONDRIAL RIBOSOME PROTEIN L39/PROLYL-TRNA LIGASE FAMILY MEMBER"/>
    <property type="match status" value="1"/>
</dbReference>
<dbReference type="Gene3D" id="3.90.960.10">
    <property type="entry name" value="YbaK/aminoacyl-tRNA synthetase-associated domain"/>
    <property type="match status" value="1"/>
</dbReference>
<proteinExistence type="inferred from homology"/>
<feature type="domain" description="Aminoacyl-transfer RNA synthetases class-II family profile" evidence="11">
    <location>
        <begin position="33"/>
        <end position="465"/>
    </location>
</feature>